<dbReference type="Gene3D" id="2.60.120.260">
    <property type="entry name" value="Galactose-binding domain-like"/>
    <property type="match status" value="1"/>
</dbReference>
<evidence type="ECO:0000259" key="1">
    <source>
        <dbReference type="Pfam" id="PF16323"/>
    </source>
</evidence>
<dbReference type="InterPro" id="IPR008979">
    <property type="entry name" value="Galactose-bd-like_sf"/>
</dbReference>
<dbReference type="InterPro" id="IPR032527">
    <property type="entry name" value="DUF4959"/>
</dbReference>
<protein>
    <submittedName>
        <fullName evidence="4">DUF4959 domain-containing protein</fullName>
    </submittedName>
</protein>
<dbReference type="InterPro" id="IPR032164">
    <property type="entry name" value="DUF5000"/>
</dbReference>
<evidence type="ECO:0000259" key="2">
    <source>
        <dbReference type="Pfam" id="PF16391"/>
    </source>
</evidence>
<evidence type="ECO:0000313" key="4">
    <source>
        <dbReference type="EMBL" id="MBD1425537.1"/>
    </source>
</evidence>
<dbReference type="RefSeq" id="WP_190308692.1">
    <property type="nucleotide sequence ID" value="NZ_JACNYK010000002.1"/>
</dbReference>
<dbReference type="EMBL" id="JACNYK010000002">
    <property type="protein sequence ID" value="MBD1425537.1"/>
    <property type="molecule type" value="Genomic_DNA"/>
</dbReference>
<proteinExistence type="predicted"/>
<feature type="domain" description="DUF5000" evidence="2">
    <location>
        <begin position="263"/>
        <end position="387"/>
    </location>
</feature>
<dbReference type="Pfam" id="PF16391">
    <property type="entry name" value="DUF5000"/>
    <property type="match status" value="1"/>
</dbReference>
<feature type="domain" description="DUF5126" evidence="3">
    <location>
        <begin position="121"/>
        <end position="223"/>
    </location>
</feature>
<dbReference type="Pfam" id="PF17166">
    <property type="entry name" value="DUF5126"/>
    <property type="match status" value="1"/>
</dbReference>
<feature type="domain" description="DUF4959" evidence="1">
    <location>
        <begin position="17"/>
        <end position="120"/>
    </location>
</feature>
<dbReference type="InterPro" id="IPR033431">
    <property type="entry name" value="DUF5126"/>
</dbReference>
<accession>A0ABR7Y2L1</accession>
<comment type="caution">
    <text evidence="4">The sequence shown here is derived from an EMBL/GenBank/DDBJ whole genome shotgun (WGS) entry which is preliminary data.</text>
</comment>
<reference evidence="4 5" key="1">
    <citation type="submission" date="2020-08" db="EMBL/GenBank/DDBJ databases">
        <title>Sphingobacterium sp. DN00404 isolated from aquaculture water.</title>
        <authorList>
            <person name="Zhang M."/>
        </authorList>
    </citation>
    <scope>NUCLEOTIDE SEQUENCE [LARGE SCALE GENOMIC DNA]</scope>
    <source>
        <strain evidence="4 5">KCTC 32294</strain>
    </source>
</reference>
<keyword evidence="5" id="KW-1185">Reference proteome</keyword>
<dbReference type="SUPFAM" id="SSF49785">
    <property type="entry name" value="Galactose-binding domain-like"/>
    <property type="match status" value="1"/>
</dbReference>
<sequence>MTKIGNIILVASLLMGSCQEIVHEPLVQGTGAPGVLRNVEIENLPGAAKISYTLPEDQFFLYVLAEFTDNNGRKKSVKSSSFKNYLLLEGFGQEREYGVSLYTVSRSEDKSDPINVKISPLKAPVHIAFETLDVIATFGGPAIGYVNESGAEYVTRTLLKNEQGGWEEYDRHYSSAKENRYAVRGFLPEPTSFAFYLTDKWGNCSDTLYRDLTPLYEEELDKSLWADEALIDDFNEPLYSPLYQLWTPGSNTYFFQDRNLLEKAHMPNWVTIDFGREYVLGRMRYNQVSHSNTWRFSSCSPRLFEIWGTNHPTPNWDDWTLLGEFESIKPSGLPTGQLSDDDLRVNAQGEDFDMPISSDSYRYIRFKTLETWGGLGYMCMLELTFWGQQANRQ</sequence>
<evidence type="ECO:0000313" key="5">
    <source>
        <dbReference type="Proteomes" id="UP000606494"/>
    </source>
</evidence>
<dbReference type="Pfam" id="PF16323">
    <property type="entry name" value="DUF4959"/>
    <property type="match status" value="1"/>
</dbReference>
<gene>
    <name evidence="4" type="ORF">H8B17_08095</name>
</gene>
<organism evidence="4 5">
    <name type="scientific">Sphingobacterium arenae</name>
    <dbReference type="NCBI Taxonomy" id="1280598"/>
    <lineage>
        <taxon>Bacteria</taxon>
        <taxon>Pseudomonadati</taxon>
        <taxon>Bacteroidota</taxon>
        <taxon>Sphingobacteriia</taxon>
        <taxon>Sphingobacteriales</taxon>
        <taxon>Sphingobacteriaceae</taxon>
        <taxon>Sphingobacterium</taxon>
    </lineage>
</organism>
<dbReference type="Proteomes" id="UP000606494">
    <property type="component" value="Unassembled WGS sequence"/>
</dbReference>
<dbReference type="PROSITE" id="PS51257">
    <property type="entry name" value="PROKAR_LIPOPROTEIN"/>
    <property type="match status" value="1"/>
</dbReference>
<name>A0ABR7Y2L1_9SPHI</name>
<evidence type="ECO:0000259" key="3">
    <source>
        <dbReference type="Pfam" id="PF17166"/>
    </source>
</evidence>